<dbReference type="AlphaFoldDB" id="A0A6P4Z6P3"/>
<gene>
    <name evidence="5" type="primary">LOC109471805</name>
</gene>
<feature type="transmembrane region" description="Helical" evidence="2">
    <location>
        <begin position="358"/>
        <end position="379"/>
    </location>
</feature>
<feature type="compositionally biased region" description="Polar residues" evidence="1">
    <location>
        <begin position="288"/>
        <end position="304"/>
    </location>
</feature>
<evidence type="ECO:0000313" key="5">
    <source>
        <dbReference type="RefSeq" id="XP_019626717.1"/>
    </source>
</evidence>
<feature type="compositionally biased region" description="Low complexity" evidence="1">
    <location>
        <begin position="397"/>
        <end position="411"/>
    </location>
</feature>
<protein>
    <submittedName>
        <fullName evidence="5">Uncharacterized protein LOC109471805</fullName>
    </submittedName>
</protein>
<accession>A0A6P4Z6P3</accession>
<reference evidence="5" key="1">
    <citation type="submission" date="2025-08" db="UniProtKB">
        <authorList>
            <consortium name="RefSeq"/>
        </authorList>
    </citation>
    <scope>IDENTIFICATION</scope>
    <source>
        <tissue evidence="5">Gonad</tissue>
    </source>
</reference>
<evidence type="ECO:0000256" key="2">
    <source>
        <dbReference type="SAM" id="Phobius"/>
    </source>
</evidence>
<feature type="region of interest" description="Disordered" evidence="1">
    <location>
        <begin position="242"/>
        <end position="304"/>
    </location>
</feature>
<dbReference type="Proteomes" id="UP000515135">
    <property type="component" value="Unplaced"/>
</dbReference>
<keyword evidence="4" id="KW-1185">Reference proteome</keyword>
<evidence type="ECO:0000256" key="3">
    <source>
        <dbReference type="SAM" id="SignalP"/>
    </source>
</evidence>
<dbReference type="SUPFAM" id="SSF49899">
    <property type="entry name" value="Concanavalin A-like lectins/glucanases"/>
    <property type="match status" value="1"/>
</dbReference>
<evidence type="ECO:0000313" key="4">
    <source>
        <dbReference type="Proteomes" id="UP000515135"/>
    </source>
</evidence>
<evidence type="ECO:0000256" key="1">
    <source>
        <dbReference type="SAM" id="MobiDB-lite"/>
    </source>
</evidence>
<keyword evidence="2" id="KW-1133">Transmembrane helix</keyword>
<keyword evidence="3" id="KW-0732">Signal</keyword>
<proteinExistence type="predicted"/>
<dbReference type="RefSeq" id="XP_019626717.1">
    <property type="nucleotide sequence ID" value="XM_019771158.1"/>
</dbReference>
<name>A0A6P4Z6P3_BRABE</name>
<dbReference type="Gene3D" id="2.60.120.200">
    <property type="match status" value="1"/>
</dbReference>
<feature type="compositionally biased region" description="Polar residues" evidence="1">
    <location>
        <begin position="242"/>
        <end position="272"/>
    </location>
</feature>
<organism evidence="4 5">
    <name type="scientific">Branchiostoma belcheri</name>
    <name type="common">Amphioxus</name>
    <dbReference type="NCBI Taxonomy" id="7741"/>
    <lineage>
        <taxon>Eukaryota</taxon>
        <taxon>Metazoa</taxon>
        <taxon>Chordata</taxon>
        <taxon>Cephalochordata</taxon>
        <taxon>Leptocardii</taxon>
        <taxon>Amphioxiformes</taxon>
        <taxon>Branchiostomatidae</taxon>
        <taxon>Branchiostoma</taxon>
    </lineage>
</organism>
<keyword evidence="2" id="KW-0812">Transmembrane</keyword>
<dbReference type="GeneID" id="109471805"/>
<keyword evidence="2" id="KW-0472">Membrane</keyword>
<feature type="region of interest" description="Disordered" evidence="1">
    <location>
        <begin position="395"/>
        <end position="444"/>
    </location>
</feature>
<dbReference type="InterPro" id="IPR013320">
    <property type="entry name" value="ConA-like_dom_sf"/>
</dbReference>
<dbReference type="KEGG" id="bbel:109471805"/>
<feature type="chain" id="PRO_5027798329" evidence="3">
    <location>
        <begin position="23"/>
        <end position="444"/>
    </location>
</feature>
<sequence>MAMMKLTPPFFLLFPWFVFASATIDLDIADLYRCSFDANVCGWTIEGPVYHGGPAGCDHGWPNDALHGATASGQYVCFYMEILPSQYPGLGRARLISPTINVTQHVVLGFSVGTVSPPTSTYLRVLLVNETGTNGTETLLCSTSDLLYPFQRIYVGIVQPGPYRIVIEGIPDPPFYPNFGIDELALAVVENATANVGAQTTTCSTELVTTPRMTTRQYNTTLPMTSGQDDTTMPLVVSQDTTTLSSSQETTKQPMTSSHYTTILPETSSQGTPYDPRPMTSSHDRTTFSETSSQDTSTLPLTIGKNTATVRTTSIQEAETGCTCPAVVTECPRQVTTSPERSPAIGPSSPGVDPAVCAGIAITAAAVGVVVGILATLLVQHLRNMKEVSEVYEDVVNSTPNPGPQQSPSNPLYDIPMDSLPARPESETVYQELRPPVYEHLRKN</sequence>
<feature type="signal peptide" evidence="3">
    <location>
        <begin position="1"/>
        <end position="22"/>
    </location>
</feature>
<dbReference type="OrthoDB" id="10106982at2759"/>